<reference evidence="2" key="1">
    <citation type="submission" date="2011-02" db="EMBL/GenBank/DDBJ databases">
        <title>Complete sequence of Methanobacterium sp. AL-21.</title>
        <authorList>
            <consortium name="US DOE Joint Genome Institute"/>
            <person name="Lucas S."/>
            <person name="Copeland A."/>
            <person name="Lapidus A."/>
            <person name="Cheng J.-F."/>
            <person name="Goodwin L."/>
            <person name="Pitluck S."/>
            <person name="Chertkov O."/>
            <person name="Detter J.C."/>
            <person name="Han C."/>
            <person name="Tapia R."/>
            <person name="Land M."/>
            <person name="Hauser L."/>
            <person name="Kyrpides N."/>
            <person name="Ivanova N."/>
            <person name="Mikhailova N."/>
            <person name="Pagani I."/>
            <person name="Cadillo-Quiroz H."/>
            <person name="Imachi H."/>
            <person name="Zinder S."/>
            <person name="Liu W."/>
            <person name="Woyke T."/>
        </authorList>
    </citation>
    <scope>NUCLEOTIDE SEQUENCE [LARGE SCALE GENOMIC DNA]</scope>
    <source>
        <strain evidence="2">AL-21</strain>
    </source>
</reference>
<dbReference type="EMBL" id="CP002551">
    <property type="protein sequence ID" value="ADZ08279.1"/>
    <property type="molecule type" value="Genomic_DNA"/>
</dbReference>
<gene>
    <name evidence="1" type="ordered locus">Metbo_0026</name>
</gene>
<accession>F0T6P6</accession>
<organism evidence="1 2">
    <name type="scientific">Methanobacterium lacus (strain AL-21)</name>
    <dbReference type="NCBI Taxonomy" id="877455"/>
    <lineage>
        <taxon>Archaea</taxon>
        <taxon>Methanobacteriati</taxon>
        <taxon>Methanobacteriota</taxon>
        <taxon>Methanomada group</taxon>
        <taxon>Methanobacteria</taxon>
        <taxon>Methanobacteriales</taxon>
        <taxon>Methanobacteriaceae</taxon>
        <taxon>Methanobacterium</taxon>
    </lineage>
</organism>
<protein>
    <submittedName>
        <fullName evidence="1">Uncharacterized protein</fullName>
    </submittedName>
</protein>
<dbReference type="Proteomes" id="UP000007490">
    <property type="component" value="Chromosome"/>
</dbReference>
<sequence>MYGCEKRLLLFKMKRNGKFNELFYIKVSVPKSKISVIFGLIGL</sequence>
<dbReference type="HOGENOM" id="CLU_3227811_0_0_2"/>
<dbReference type="KEGG" id="mel:Metbo_0026"/>
<evidence type="ECO:0000313" key="2">
    <source>
        <dbReference type="Proteomes" id="UP000007490"/>
    </source>
</evidence>
<dbReference type="AlphaFoldDB" id="F0T6P6"/>
<evidence type="ECO:0000313" key="1">
    <source>
        <dbReference type="EMBL" id="ADZ08279.1"/>
    </source>
</evidence>
<name>F0T6P6_METLA</name>
<dbReference type="STRING" id="877455.Metbo_0026"/>
<keyword evidence="2" id="KW-1185">Reference proteome</keyword>
<proteinExistence type="predicted"/>
<reference evidence="1 2" key="2">
    <citation type="journal article" date="2014" name="Int. J. Syst. Evol. Microbiol.">
        <title>Methanobacterium paludis sp. nov. and a novel strain of Methanobacterium lacus isolated from northern peatlands.</title>
        <authorList>
            <person name="Cadillo-Quiroz H."/>
            <person name="Brauer S.L."/>
            <person name="Goodson N."/>
            <person name="Yavitt J.B."/>
            <person name="Zinder S.H."/>
        </authorList>
    </citation>
    <scope>NUCLEOTIDE SEQUENCE [LARGE SCALE GENOMIC DNA]</scope>
    <source>
        <strain evidence="1 2">AL-21</strain>
    </source>
</reference>